<feature type="domain" description="HTH lacI-type" evidence="4">
    <location>
        <begin position="12"/>
        <end position="66"/>
    </location>
</feature>
<accession>A0A941D6G8</accession>
<proteinExistence type="predicted"/>
<dbReference type="Gene3D" id="1.10.260.40">
    <property type="entry name" value="lambda repressor-like DNA-binding domains"/>
    <property type="match status" value="1"/>
</dbReference>
<organism evidence="5 6">
    <name type="scientific">Phycicoccus avicenniae</name>
    <dbReference type="NCBI Taxonomy" id="2828860"/>
    <lineage>
        <taxon>Bacteria</taxon>
        <taxon>Bacillati</taxon>
        <taxon>Actinomycetota</taxon>
        <taxon>Actinomycetes</taxon>
        <taxon>Micrococcales</taxon>
        <taxon>Intrasporangiaceae</taxon>
        <taxon>Phycicoccus</taxon>
    </lineage>
</organism>
<dbReference type="GO" id="GO:0000976">
    <property type="term" value="F:transcription cis-regulatory region binding"/>
    <property type="evidence" value="ECO:0007669"/>
    <property type="project" value="TreeGrafter"/>
</dbReference>
<dbReference type="CDD" id="cd01392">
    <property type="entry name" value="HTH_LacI"/>
    <property type="match status" value="1"/>
</dbReference>
<keyword evidence="2 5" id="KW-0238">DNA-binding</keyword>
<evidence type="ECO:0000256" key="1">
    <source>
        <dbReference type="ARBA" id="ARBA00023015"/>
    </source>
</evidence>
<reference evidence="5" key="1">
    <citation type="submission" date="2021-04" db="EMBL/GenBank/DDBJ databases">
        <title>Phycicoccus avicenniae sp. nov., a novel endophytic actinomycetes isolated from branch of Avicennia mariana.</title>
        <authorList>
            <person name="Tuo L."/>
        </authorList>
    </citation>
    <scope>NUCLEOTIDE SEQUENCE</scope>
    <source>
        <strain evidence="5">BSK3Z-2</strain>
    </source>
</reference>
<dbReference type="RefSeq" id="WP_211601923.1">
    <property type="nucleotide sequence ID" value="NZ_JAGSNF010000005.1"/>
</dbReference>
<dbReference type="PANTHER" id="PTHR30146:SF109">
    <property type="entry name" value="HTH-TYPE TRANSCRIPTIONAL REGULATOR GALS"/>
    <property type="match status" value="1"/>
</dbReference>
<dbReference type="CDD" id="cd06267">
    <property type="entry name" value="PBP1_LacI_sugar_binding-like"/>
    <property type="match status" value="1"/>
</dbReference>
<protein>
    <submittedName>
        <fullName evidence="5">LacI family DNA-binding transcriptional regulator</fullName>
    </submittedName>
</protein>
<gene>
    <name evidence="5" type="ORF">KC207_05530</name>
</gene>
<dbReference type="PROSITE" id="PS50932">
    <property type="entry name" value="HTH_LACI_2"/>
    <property type="match status" value="1"/>
</dbReference>
<evidence type="ECO:0000259" key="4">
    <source>
        <dbReference type="PROSITE" id="PS50932"/>
    </source>
</evidence>
<dbReference type="AlphaFoldDB" id="A0A941D6G8"/>
<dbReference type="InterPro" id="IPR010982">
    <property type="entry name" value="Lambda_DNA-bd_dom_sf"/>
</dbReference>
<sequence>MAAHASPGPAGTTIYSVADAAGVSIATVSRVLAGSQVVSQRTRDKVLAAVDRLDYTPSASARSLAVRQHEALGLVLPELDGPYFSELLMGFEEAAADLGLSVVLSLADRGRGLDATRFQRLAAGVDGLAVLGGIVDDEALRRTARQKPLLVVAGAETPGVDRLSAENVTSSTELTSHLLGTHGRTAPVFVGDPDIAPDVRQRHDGFVAALEAHDVAVPEPLRVGLRESDGVAAAELLLARHARPDAVVCANDETALAVLDRLVDAGLDVPGEVSVTGWDDIMTARYVRPGLTTVRQPVRELGALVARRLHERITGVDPAPQDALATRVVLRGSCGCPGDARRTRP</sequence>
<dbReference type="Pfam" id="PF00356">
    <property type="entry name" value="LacI"/>
    <property type="match status" value="1"/>
</dbReference>
<dbReference type="SUPFAM" id="SSF47413">
    <property type="entry name" value="lambda repressor-like DNA-binding domains"/>
    <property type="match status" value="1"/>
</dbReference>
<dbReference type="SUPFAM" id="SSF53822">
    <property type="entry name" value="Periplasmic binding protein-like I"/>
    <property type="match status" value="1"/>
</dbReference>
<comment type="caution">
    <text evidence="5">The sequence shown here is derived from an EMBL/GenBank/DDBJ whole genome shotgun (WGS) entry which is preliminary data.</text>
</comment>
<dbReference type="InterPro" id="IPR028082">
    <property type="entry name" value="Peripla_BP_I"/>
</dbReference>
<dbReference type="Gene3D" id="3.40.50.2300">
    <property type="match status" value="2"/>
</dbReference>
<evidence type="ECO:0000313" key="5">
    <source>
        <dbReference type="EMBL" id="MBR7742750.1"/>
    </source>
</evidence>
<dbReference type="PANTHER" id="PTHR30146">
    <property type="entry name" value="LACI-RELATED TRANSCRIPTIONAL REPRESSOR"/>
    <property type="match status" value="1"/>
</dbReference>
<evidence type="ECO:0000256" key="2">
    <source>
        <dbReference type="ARBA" id="ARBA00023125"/>
    </source>
</evidence>
<evidence type="ECO:0000313" key="6">
    <source>
        <dbReference type="Proteomes" id="UP000677016"/>
    </source>
</evidence>
<evidence type="ECO:0000256" key="3">
    <source>
        <dbReference type="ARBA" id="ARBA00023163"/>
    </source>
</evidence>
<keyword evidence="6" id="KW-1185">Reference proteome</keyword>
<dbReference type="Proteomes" id="UP000677016">
    <property type="component" value="Unassembled WGS sequence"/>
</dbReference>
<dbReference type="InterPro" id="IPR000843">
    <property type="entry name" value="HTH_LacI"/>
</dbReference>
<dbReference type="EMBL" id="JAGSNF010000005">
    <property type="protein sequence ID" value="MBR7742750.1"/>
    <property type="molecule type" value="Genomic_DNA"/>
</dbReference>
<dbReference type="GO" id="GO:0003700">
    <property type="term" value="F:DNA-binding transcription factor activity"/>
    <property type="evidence" value="ECO:0007669"/>
    <property type="project" value="TreeGrafter"/>
</dbReference>
<keyword evidence="1" id="KW-0805">Transcription regulation</keyword>
<keyword evidence="3" id="KW-0804">Transcription</keyword>
<dbReference type="SMART" id="SM00354">
    <property type="entry name" value="HTH_LACI"/>
    <property type="match status" value="1"/>
</dbReference>
<dbReference type="InterPro" id="IPR046335">
    <property type="entry name" value="LacI/GalR-like_sensor"/>
</dbReference>
<name>A0A941D6G8_9MICO</name>
<dbReference type="Pfam" id="PF13377">
    <property type="entry name" value="Peripla_BP_3"/>
    <property type="match status" value="1"/>
</dbReference>